<organism evidence="2 3">
    <name type="scientific">Pallidibacillus pasinlerensis</name>
    <dbReference type="NCBI Taxonomy" id="2703818"/>
    <lineage>
        <taxon>Bacteria</taxon>
        <taxon>Bacillati</taxon>
        <taxon>Bacillota</taxon>
        <taxon>Bacilli</taxon>
        <taxon>Bacillales</taxon>
        <taxon>Bacillaceae</taxon>
        <taxon>Pallidibacillus</taxon>
    </lineage>
</organism>
<keyword evidence="1" id="KW-0812">Transmembrane</keyword>
<dbReference type="RefSeq" id="WP_161919203.1">
    <property type="nucleotide sequence ID" value="NZ_JAACYS010000003.1"/>
</dbReference>
<name>A0ABX0A0K4_9BACI</name>
<sequence>MPGFLFFWLTWSSWIYVTFILSRTNSYRFRIAFWLLVIICTSVYEITIYEFTYTTALLIIFIISLTAFIHNSFINLHYVMIRILIISMASSTSLFVSFYDPVWFFIDQPFMNSIVIAFLGIVLFNNFKERIFGTTIGMCLSEGISFITLKKLNINYTMGSLTVLDSCALTCFMLSVWSGVEFLQSHYSQRQVKLKKGETVQK</sequence>
<dbReference type="EMBL" id="JAACYS010000003">
    <property type="protein sequence ID" value="NCU16367.1"/>
    <property type="molecule type" value="Genomic_DNA"/>
</dbReference>
<protein>
    <recommendedName>
        <fullName evidence="4">Integral membrane protein</fullName>
    </recommendedName>
</protein>
<evidence type="ECO:0000313" key="3">
    <source>
        <dbReference type="Proteomes" id="UP000743899"/>
    </source>
</evidence>
<proteinExistence type="predicted"/>
<gene>
    <name evidence="2" type="ORF">GW534_01065</name>
</gene>
<evidence type="ECO:0000256" key="1">
    <source>
        <dbReference type="SAM" id="Phobius"/>
    </source>
</evidence>
<feature type="transmembrane region" description="Helical" evidence="1">
    <location>
        <begin position="161"/>
        <end position="183"/>
    </location>
</feature>
<dbReference type="Proteomes" id="UP000743899">
    <property type="component" value="Unassembled WGS sequence"/>
</dbReference>
<evidence type="ECO:0000313" key="2">
    <source>
        <dbReference type="EMBL" id="NCU16367.1"/>
    </source>
</evidence>
<feature type="transmembrane region" description="Helical" evidence="1">
    <location>
        <begin position="55"/>
        <end position="74"/>
    </location>
</feature>
<accession>A0ABX0A0K4</accession>
<feature type="transmembrane region" description="Helical" evidence="1">
    <location>
        <begin position="31"/>
        <end position="49"/>
    </location>
</feature>
<comment type="caution">
    <text evidence="2">The sequence shown here is derived from an EMBL/GenBank/DDBJ whole genome shotgun (WGS) entry which is preliminary data.</text>
</comment>
<keyword evidence="1" id="KW-0472">Membrane</keyword>
<dbReference type="InterPro" id="IPR014617">
    <property type="entry name" value="YphA_Bacsu"/>
</dbReference>
<dbReference type="Pfam" id="PF24124">
    <property type="entry name" value="YphA"/>
    <property type="match status" value="1"/>
</dbReference>
<feature type="transmembrane region" description="Helical" evidence="1">
    <location>
        <begin position="131"/>
        <end position="149"/>
    </location>
</feature>
<feature type="transmembrane region" description="Helical" evidence="1">
    <location>
        <begin position="105"/>
        <end position="124"/>
    </location>
</feature>
<feature type="transmembrane region" description="Helical" evidence="1">
    <location>
        <begin position="81"/>
        <end position="99"/>
    </location>
</feature>
<keyword evidence="3" id="KW-1185">Reference proteome</keyword>
<feature type="transmembrane region" description="Helical" evidence="1">
    <location>
        <begin position="6"/>
        <end position="24"/>
    </location>
</feature>
<keyword evidence="1" id="KW-1133">Transmembrane helix</keyword>
<reference evidence="2 3" key="1">
    <citation type="submission" date="2020-01" db="EMBL/GenBank/DDBJ databases">
        <title>A novel Bacillus sp. from Pasinler.</title>
        <authorList>
            <person name="Adiguzel A."/>
            <person name="Ay H."/>
            <person name="Baltaci M.O."/>
        </authorList>
    </citation>
    <scope>NUCLEOTIDE SEQUENCE [LARGE SCALE GENOMIC DNA]</scope>
    <source>
        <strain evidence="2 3">P1</strain>
    </source>
</reference>
<evidence type="ECO:0008006" key="4">
    <source>
        <dbReference type="Google" id="ProtNLM"/>
    </source>
</evidence>
<dbReference type="PIRSF" id="PIRSF036710">
    <property type="entry name" value="YphA_Bacsu"/>
    <property type="match status" value="1"/>
</dbReference>